<dbReference type="RefSeq" id="WP_143809018.1">
    <property type="nucleotide sequence ID" value="NZ_FXAT01000007.1"/>
</dbReference>
<dbReference type="EMBL" id="FXAT01000007">
    <property type="protein sequence ID" value="SMG54968.1"/>
    <property type="molecule type" value="Genomic_DNA"/>
</dbReference>
<accession>A0A1X7LM73</accession>
<gene>
    <name evidence="3" type="ORF">SAMN06265784_10763</name>
</gene>
<dbReference type="Proteomes" id="UP000193228">
    <property type="component" value="Unassembled WGS sequence"/>
</dbReference>
<evidence type="ECO:0000313" key="4">
    <source>
        <dbReference type="Proteomes" id="UP000193228"/>
    </source>
</evidence>
<name>A0A1X7LM73_9BURK</name>
<feature type="transmembrane region" description="Helical" evidence="2">
    <location>
        <begin position="229"/>
        <end position="248"/>
    </location>
</feature>
<dbReference type="STRING" id="1515439.SAMN06265784_10763"/>
<feature type="region of interest" description="Disordered" evidence="1">
    <location>
        <begin position="1"/>
        <end position="24"/>
    </location>
</feature>
<feature type="transmembrane region" description="Helical" evidence="2">
    <location>
        <begin position="31"/>
        <end position="53"/>
    </location>
</feature>
<reference evidence="4" key="1">
    <citation type="submission" date="2017-04" db="EMBL/GenBank/DDBJ databases">
        <authorList>
            <person name="Varghese N."/>
            <person name="Submissions S."/>
        </authorList>
    </citation>
    <scope>NUCLEOTIDE SEQUENCE [LARGE SCALE GENOMIC DNA]</scope>
    <source>
        <strain evidence="4">LMG 29540</strain>
    </source>
</reference>
<keyword evidence="4" id="KW-1185">Reference proteome</keyword>
<dbReference type="OrthoDB" id="9204582at2"/>
<evidence type="ECO:0000256" key="2">
    <source>
        <dbReference type="SAM" id="Phobius"/>
    </source>
</evidence>
<sequence>MRSDSQHDMAAAPAESGLGSRRAAGRGCPSLAVRSLLLYLAALLGFLLVPAAWADAHKSQNDWVRFRATYPLNMQVIALSEPGGDGHRTLVISEPPPDVTLEDLKQISPLLSAISLQKSRIGYNGVLIDAVVDLPPASQAQVDSLVAMLSTRLYGTSYKAYALPIADTPPPSRLSGLDVTLTSKQIWKWFIGDNRERRAGTWTLQNGTIALLTILIGAVLVYQAIRRRRFILTLILLGVGVSIVLNAAPDSEIPPSAGVLRLQSLQGGPAMTLQQILDRGARGVYASTERGFIVWCIAANKDLASSRAEAREFALDTDLVLGGVGAANGYVVIIGRERINRVDTLPPLRVETVMLLASADRDELSQSYERTFAFAGRIDDTRKLDWAPIYLSDQLIDTEYGSLLNVTDQMLKSWSMGGKVHYVNFRYPDPPSFSPSSPLLTKETIEGGSVTFNWNTKGAGYAVQQGDFDVYALHRTGALPIDYLAGDNSNVRAAEDASYDWFGTLGDANLARVVQYAALYQLFVHFDIHAAAEPVRAAPRFDGAHETTAQVLDNFLSAGLSAPDLEAAHPELTKMLDDARKAQSELRAYLDTATDAQREALIDAIADPVAFRVATAKSDAQTHAMLKVVVHVADALQNLSRDNSVRIAVAKSYVEQWNKRPTSGWIRTPSVVISSASVPGADVQGGHNLSSAILDYQADSSVARGTVKVVDQNGHPVVLYNHADADGLPAVERIVGRDAGSRDPALIEQDVQSAFRQAKLDMRNVSETLHLPADIAQGAGRGMGGGGIPPGGYRSGWRFAPEPGGGSDGQLLAAFATTQKDHGLSVPLIITRDANMQFSVHGPDGLFVEATNPPAAVDALRQLAAQHSDAVVHLHFHNMDERSARSLLNSVKLQDSSQDVRLIATSDGTMEPQALKAVLDARYDWAKAAESVRVSEPIQAGDRIAIDLEMKVDAIGSGPSLLVRIRLFFDTLSDALKVKLADIQAMLHNIQSPDVALASIKLRHDLHVAYGSFDDTSFQFVDKQNKDFYVVSRPSPDTSDENDRLA</sequence>
<proteinExistence type="predicted"/>
<keyword evidence="2" id="KW-0812">Transmembrane</keyword>
<protein>
    <submittedName>
        <fullName evidence="3">Uncharacterized protein</fullName>
    </submittedName>
</protein>
<dbReference type="AlphaFoldDB" id="A0A1X7LM73"/>
<evidence type="ECO:0000313" key="3">
    <source>
        <dbReference type="EMBL" id="SMG54968.1"/>
    </source>
</evidence>
<evidence type="ECO:0000256" key="1">
    <source>
        <dbReference type="SAM" id="MobiDB-lite"/>
    </source>
</evidence>
<feature type="transmembrane region" description="Helical" evidence="2">
    <location>
        <begin position="202"/>
        <end position="222"/>
    </location>
</feature>
<keyword evidence="2" id="KW-1133">Transmembrane helix</keyword>
<keyword evidence="2" id="KW-0472">Membrane</keyword>
<organism evidence="3 4">
    <name type="scientific">Paraburkholderia susongensis</name>
    <dbReference type="NCBI Taxonomy" id="1515439"/>
    <lineage>
        <taxon>Bacteria</taxon>
        <taxon>Pseudomonadati</taxon>
        <taxon>Pseudomonadota</taxon>
        <taxon>Betaproteobacteria</taxon>
        <taxon>Burkholderiales</taxon>
        <taxon>Burkholderiaceae</taxon>
        <taxon>Paraburkholderia</taxon>
    </lineage>
</organism>